<evidence type="ECO:0008006" key="3">
    <source>
        <dbReference type="Google" id="ProtNLM"/>
    </source>
</evidence>
<organism evidence="1 2">
    <name type="scientific">Acetobacter pasteurianus NBRC 3188</name>
    <dbReference type="NCBI Taxonomy" id="1226663"/>
    <lineage>
        <taxon>Bacteria</taxon>
        <taxon>Pseudomonadati</taxon>
        <taxon>Pseudomonadota</taxon>
        <taxon>Alphaproteobacteria</taxon>
        <taxon>Acetobacterales</taxon>
        <taxon>Acetobacteraceae</taxon>
        <taxon>Acetobacter</taxon>
    </lineage>
</organism>
<dbReference type="CDD" id="cd09117">
    <property type="entry name" value="PLDc_Bfil_DEXD_like"/>
    <property type="match status" value="1"/>
</dbReference>
<gene>
    <name evidence="1" type="ORF">NBRC3188_1292</name>
</gene>
<protein>
    <recommendedName>
        <fullName evidence="3">Phospholipase D-like domain-containing protein</fullName>
    </recommendedName>
</protein>
<dbReference type="AlphaFoldDB" id="A0A401WTF9"/>
<evidence type="ECO:0000313" key="1">
    <source>
        <dbReference type="EMBL" id="GCD52595.1"/>
    </source>
</evidence>
<dbReference type="EMBL" id="BDES01000017">
    <property type="protein sequence ID" value="GCD52595.1"/>
    <property type="molecule type" value="Genomic_DNA"/>
</dbReference>
<evidence type="ECO:0000313" key="2">
    <source>
        <dbReference type="Proteomes" id="UP000287300"/>
    </source>
</evidence>
<proteinExistence type="predicted"/>
<comment type="caution">
    <text evidence="1">The sequence shown here is derived from an EMBL/GenBank/DDBJ whole genome shotgun (WGS) entry which is preliminary data.</text>
</comment>
<name>A0A401WTF9_ACEPA</name>
<reference evidence="1 2" key="1">
    <citation type="submission" date="2016-06" db="EMBL/GenBank/DDBJ databases">
        <title>Acetobacter pasteurianus NBRC 3188 whole genome sequencing project.</title>
        <authorList>
            <person name="Matsutani M."/>
            <person name="Shiwa Y."/>
            <person name="Okamoto-Kainuma A."/>
            <person name="Ishikawa M."/>
            <person name="Koizumi Y."/>
            <person name="Yoshikawa H."/>
            <person name="Yakushi T."/>
            <person name="Matsushita K."/>
        </authorList>
    </citation>
    <scope>NUCLEOTIDE SEQUENCE [LARGE SCALE GENOMIC DNA]</scope>
    <source>
        <strain evidence="1 2">NBRC 3188</strain>
    </source>
</reference>
<dbReference type="RefSeq" id="WP_124295519.1">
    <property type="nucleotide sequence ID" value="NZ_BDES01000017.1"/>
</dbReference>
<sequence length="338" mass="37430">MSIEFLSGRQLSKAILKVIDGENIRCAVAFWGETLVDSLQTKSCIAIRLRKAKIVCNLAMGGTNPRAIRALGAPDKPEIRHDDNLHAKVYLSDAGMVVSSANASANGIGVTHGPAAFIEAGSFFPPQSKQWAAALVWFDNLFNDAAIVDEKTLVRAERLLSSQWDLRERPHLPGSLFDFVARNANGFKSVGFVITETETTEEEREIVRKDAIKKNPGEKDAVNAIDDNWMYIDWEHKDISLWPHTFISMHLNEDRELVEVCGGEVKFCSSEKGYVLADGIHWNQIRKLMPHGAPLLSMIKQTDGETAWNLLRAESEEAGGVMFPNAQELARALAMLDG</sequence>
<accession>A0A401WTF9</accession>
<dbReference type="Proteomes" id="UP000287300">
    <property type="component" value="Unassembled WGS sequence"/>
</dbReference>